<protein>
    <submittedName>
        <fullName evidence="1">Uncharacterized protein</fullName>
    </submittedName>
</protein>
<sequence>MMIQLEIWYIMQPLARHIMQPLARHKFIIF</sequence>
<proteinExistence type="predicted"/>
<gene>
    <name evidence="1" type="ORF">M6B38_171570</name>
</gene>
<evidence type="ECO:0000313" key="2">
    <source>
        <dbReference type="Proteomes" id="UP001140949"/>
    </source>
</evidence>
<evidence type="ECO:0000313" key="1">
    <source>
        <dbReference type="EMBL" id="KAJ6807630.1"/>
    </source>
</evidence>
<keyword evidence="2" id="KW-1185">Reference proteome</keyword>
<dbReference type="EMBL" id="JANAVB010033818">
    <property type="protein sequence ID" value="KAJ6807630.1"/>
    <property type="molecule type" value="Genomic_DNA"/>
</dbReference>
<comment type="caution">
    <text evidence="1">The sequence shown here is derived from an EMBL/GenBank/DDBJ whole genome shotgun (WGS) entry which is preliminary data.</text>
</comment>
<name>A0AAX6EU67_IRIPA</name>
<accession>A0AAX6EU67</accession>
<reference evidence="1" key="2">
    <citation type="submission" date="2023-04" db="EMBL/GenBank/DDBJ databases">
        <authorList>
            <person name="Bruccoleri R.E."/>
            <person name="Oakeley E.J."/>
            <person name="Faust A.-M."/>
            <person name="Dessus-Babus S."/>
            <person name="Altorfer M."/>
            <person name="Burckhardt D."/>
            <person name="Oertli M."/>
            <person name="Naumann U."/>
            <person name="Petersen F."/>
            <person name="Wong J."/>
        </authorList>
    </citation>
    <scope>NUCLEOTIDE SEQUENCE</scope>
    <source>
        <strain evidence="1">GSM-AAB239-AS_SAM_17_03QT</strain>
        <tissue evidence="1">Leaf</tissue>
    </source>
</reference>
<reference evidence="1" key="1">
    <citation type="journal article" date="2023" name="GigaByte">
        <title>Genome assembly of the bearded iris, Iris pallida Lam.</title>
        <authorList>
            <person name="Bruccoleri R.E."/>
            <person name="Oakeley E.J."/>
            <person name="Faust A.M.E."/>
            <person name="Altorfer M."/>
            <person name="Dessus-Babus S."/>
            <person name="Burckhardt D."/>
            <person name="Oertli M."/>
            <person name="Naumann U."/>
            <person name="Petersen F."/>
            <person name="Wong J."/>
        </authorList>
    </citation>
    <scope>NUCLEOTIDE SEQUENCE</scope>
    <source>
        <strain evidence="1">GSM-AAB239-AS_SAM_17_03QT</strain>
    </source>
</reference>
<dbReference type="Proteomes" id="UP001140949">
    <property type="component" value="Unassembled WGS sequence"/>
</dbReference>
<dbReference type="AlphaFoldDB" id="A0AAX6EU67"/>
<organism evidence="1 2">
    <name type="scientific">Iris pallida</name>
    <name type="common">Sweet iris</name>
    <dbReference type="NCBI Taxonomy" id="29817"/>
    <lineage>
        <taxon>Eukaryota</taxon>
        <taxon>Viridiplantae</taxon>
        <taxon>Streptophyta</taxon>
        <taxon>Embryophyta</taxon>
        <taxon>Tracheophyta</taxon>
        <taxon>Spermatophyta</taxon>
        <taxon>Magnoliopsida</taxon>
        <taxon>Liliopsida</taxon>
        <taxon>Asparagales</taxon>
        <taxon>Iridaceae</taxon>
        <taxon>Iridoideae</taxon>
        <taxon>Irideae</taxon>
        <taxon>Iris</taxon>
    </lineage>
</organism>